<sequence>MVSDKSAREIMNLRKCLYRKVVDSDVDKTCKNAILTRTGNRQSVGATPGEIIAF</sequence>
<dbReference type="Proteomes" id="UP000292052">
    <property type="component" value="Unassembled WGS sequence"/>
</dbReference>
<proteinExistence type="predicted"/>
<evidence type="ECO:0000313" key="2">
    <source>
        <dbReference type="Proteomes" id="UP000292052"/>
    </source>
</evidence>
<organism evidence="1 2">
    <name type="scientific">Asbolus verrucosus</name>
    <name type="common">Desert ironclad beetle</name>
    <dbReference type="NCBI Taxonomy" id="1661398"/>
    <lineage>
        <taxon>Eukaryota</taxon>
        <taxon>Metazoa</taxon>
        <taxon>Ecdysozoa</taxon>
        <taxon>Arthropoda</taxon>
        <taxon>Hexapoda</taxon>
        <taxon>Insecta</taxon>
        <taxon>Pterygota</taxon>
        <taxon>Neoptera</taxon>
        <taxon>Endopterygota</taxon>
        <taxon>Coleoptera</taxon>
        <taxon>Polyphaga</taxon>
        <taxon>Cucujiformia</taxon>
        <taxon>Tenebrionidae</taxon>
        <taxon>Pimeliinae</taxon>
        <taxon>Asbolus</taxon>
    </lineage>
</organism>
<protein>
    <submittedName>
        <fullName evidence="1">Uncharacterized protein</fullName>
    </submittedName>
</protein>
<accession>A0A482VEZ8</accession>
<evidence type="ECO:0000313" key="1">
    <source>
        <dbReference type="EMBL" id="RZB77509.1"/>
    </source>
</evidence>
<dbReference type="AlphaFoldDB" id="A0A482VEZ8"/>
<comment type="caution">
    <text evidence="1">The sequence shown here is derived from an EMBL/GenBank/DDBJ whole genome shotgun (WGS) entry which is preliminary data.</text>
</comment>
<dbReference type="EMBL" id="QDEB01108142">
    <property type="protein sequence ID" value="RZB77509.1"/>
    <property type="molecule type" value="Genomic_DNA"/>
</dbReference>
<gene>
    <name evidence="1" type="ORF">BDFB_007325</name>
</gene>
<keyword evidence="2" id="KW-1185">Reference proteome</keyword>
<reference evidence="1 2" key="1">
    <citation type="submission" date="2017-03" db="EMBL/GenBank/DDBJ databases">
        <title>Genome of the blue death feigning beetle - Asbolus verrucosus.</title>
        <authorList>
            <person name="Rider S.D."/>
        </authorList>
    </citation>
    <scope>NUCLEOTIDE SEQUENCE [LARGE SCALE GENOMIC DNA]</scope>
    <source>
        <strain evidence="1">Butters</strain>
        <tissue evidence="1">Head and leg muscle</tissue>
    </source>
</reference>
<name>A0A482VEZ8_ASBVE</name>